<evidence type="ECO:0000256" key="1">
    <source>
        <dbReference type="ARBA" id="ARBA00022553"/>
    </source>
</evidence>
<accession>A0A243QBN4</accession>
<comment type="caution">
    <text evidence="4">The sequence shown here is derived from an EMBL/GenBank/DDBJ whole genome shotgun (WGS) entry which is preliminary data.</text>
</comment>
<dbReference type="AlphaFoldDB" id="A0A243QBN4"/>
<feature type="region of interest" description="Disordered" evidence="2">
    <location>
        <begin position="176"/>
        <end position="355"/>
    </location>
</feature>
<evidence type="ECO:0000259" key="3">
    <source>
        <dbReference type="PROSITE" id="PS50006"/>
    </source>
</evidence>
<dbReference type="InterPro" id="IPR000253">
    <property type="entry name" value="FHA_dom"/>
</dbReference>
<feature type="compositionally biased region" description="Pro residues" evidence="2">
    <location>
        <begin position="236"/>
        <end position="245"/>
    </location>
</feature>
<dbReference type="CDD" id="cd00060">
    <property type="entry name" value="FHA"/>
    <property type="match status" value="1"/>
</dbReference>
<name>A0A243QBN4_9ACTN</name>
<feature type="region of interest" description="Disordered" evidence="2">
    <location>
        <begin position="433"/>
        <end position="453"/>
    </location>
</feature>
<dbReference type="SUPFAM" id="SSF49879">
    <property type="entry name" value="SMAD/FHA domain"/>
    <property type="match status" value="1"/>
</dbReference>
<dbReference type="Pfam" id="PF00498">
    <property type="entry name" value="FHA"/>
    <property type="match status" value="1"/>
</dbReference>
<dbReference type="RefSeq" id="WP_086535181.1">
    <property type="nucleotide sequence ID" value="NZ_NGFO01000009.1"/>
</dbReference>
<evidence type="ECO:0000256" key="2">
    <source>
        <dbReference type="SAM" id="MobiDB-lite"/>
    </source>
</evidence>
<gene>
    <name evidence="4" type="ORF">CA982_10005</name>
</gene>
<organism evidence="4 5">
    <name type="scientific">Gordonia lacunae</name>
    <dbReference type="NCBI Taxonomy" id="417102"/>
    <lineage>
        <taxon>Bacteria</taxon>
        <taxon>Bacillati</taxon>
        <taxon>Actinomycetota</taxon>
        <taxon>Actinomycetes</taxon>
        <taxon>Mycobacteriales</taxon>
        <taxon>Gordoniaceae</taxon>
        <taxon>Gordonia</taxon>
    </lineage>
</organism>
<dbReference type="EMBL" id="NGFO01000009">
    <property type="protein sequence ID" value="OUC79045.1"/>
    <property type="molecule type" value="Genomic_DNA"/>
</dbReference>
<dbReference type="PROSITE" id="PS50006">
    <property type="entry name" value="FHA_DOMAIN"/>
    <property type="match status" value="1"/>
</dbReference>
<dbReference type="STRING" id="417102.CA982_10005"/>
<dbReference type="Proteomes" id="UP000194632">
    <property type="component" value="Unassembled WGS sequence"/>
</dbReference>
<dbReference type="InterPro" id="IPR008984">
    <property type="entry name" value="SMAD_FHA_dom_sf"/>
</dbReference>
<keyword evidence="5" id="KW-1185">Reference proteome</keyword>
<proteinExistence type="predicted"/>
<protein>
    <submittedName>
        <fullName evidence="4">Forkhead-associated protein</fullName>
    </submittedName>
</protein>
<keyword evidence="1" id="KW-0597">Phosphoprotein</keyword>
<feature type="domain" description="FHA" evidence="3">
    <location>
        <begin position="427"/>
        <end position="483"/>
    </location>
</feature>
<evidence type="ECO:0000313" key="4">
    <source>
        <dbReference type="EMBL" id="OUC79045.1"/>
    </source>
</evidence>
<sequence>MTGPVDIPSVTPTVTLIPGAGVVIRRPAYLCLMNDAVPASFLTDLLDIESAVAVPDSAPRRGRHLVRALAQLVATAEGPVDIAFAAPDSAGIAIFLSGRVYGETDGKRIEPAPGDTYDRAVPWPYEGLGLYLAGTEPAEVGEERFDLVEGTVPAAGALLHTPLGLRGTEFHAVPDRAAHPRTDGSALPLPDRAVESTRPDPDAGPPTEALDGLDEPESGKSGSPAPEPIRKGSPFGDPPPRPAQTPVPDVEPVVDPRPASPEPESDPMGTTERMAPGAGSVGPPAPEPLPFTSTPLGGPFEAGPLSPNAPRPAEPLPRDATPPGGRPPVEPGAAPNPFAEPLEPRAPLPKEEHQKPATEVVKIEASRAMVHGIRCSRGHLNHPQSWLCGVCGIRMDQLTTFLVEGERPPLGWLLLDNGFTFLLDEDLVIGREPGSAGGGPAGSPKPIRVQDETGQLSRRHVEIRLVEWTVQLVDLGSANGTFVADPSNGNRETRLLPHRAHVLVPGSHVRIGGRHFIFESHHARI</sequence>
<reference evidence="4 5" key="1">
    <citation type="submission" date="2017-05" db="EMBL/GenBank/DDBJ databases">
        <title>Biotechnological potential of actinobacteria isolated from South African environments.</title>
        <authorList>
            <person name="Le Roes-Hill M."/>
            <person name="Prins A."/>
            <person name="Durrell K.A."/>
        </authorList>
    </citation>
    <scope>NUCLEOTIDE SEQUENCE [LARGE SCALE GENOMIC DNA]</scope>
    <source>
        <strain evidence="4">BS2</strain>
    </source>
</reference>
<dbReference type="Gene3D" id="2.60.200.20">
    <property type="match status" value="1"/>
</dbReference>
<feature type="compositionally biased region" description="Basic and acidic residues" evidence="2">
    <location>
        <begin position="192"/>
        <end position="201"/>
    </location>
</feature>
<evidence type="ECO:0000313" key="5">
    <source>
        <dbReference type="Proteomes" id="UP000194632"/>
    </source>
</evidence>
<dbReference type="OrthoDB" id="5240729at2"/>